<evidence type="ECO:0000256" key="6">
    <source>
        <dbReference type="SAM" id="MobiDB-lite"/>
    </source>
</evidence>
<dbReference type="GO" id="GO:0016787">
    <property type="term" value="F:hydrolase activity"/>
    <property type="evidence" value="ECO:0007669"/>
    <property type="project" value="UniProtKB-KW"/>
</dbReference>
<evidence type="ECO:0000259" key="7">
    <source>
        <dbReference type="PROSITE" id="PS51192"/>
    </source>
</evidence>
<protein>
    <recommendedName>
        <fullName evidence="5">ATP-dependent RNA helicase</fullName>
        <ecNumber evidence="5">3.6.4.13</ecNumber>
    </recommendedName>
</protein>
<keyword evidence="2 5" id="KW-0378">Hydrolase</keyword>
<feature type="domain" description="Helicase ATP-binding" evidence="7">
    <location>
        <begin position="5"/>
        <end position="177"/>
    </location>
</feature>
<dbReference type="PANTHER" id="PTHR24031">
    <property type="entry name" value="RNA HELICASE"/>
    <property type="match status" value="1"/>
</dbReference>
<dbReference type="Proteomes" id="UP000011083">
    <property type="component" value="Unassembled WGS sequence"/>
</dbReference>
<evidence type="ECO:0000256" key="5">
    <source>
        <dbReference type="RuleBase" id="RU365068"/>
    </source>
</evidence>
<dbReference type="Gene3D" id="3.40.50.300">
    <property type="entry name" value="P-loop containing nucleotide triphosphate hydrolases"/>
    <property type="match status" value="2"/>
</dbReference>
<evidence type="ECO:0000256" key="1">
    <source>
        <dbReference type="ARBA" id="ARBA00022741"/>
    </source>
</evidence>
<dbReference type="AlphaFoldDB" id="L8GY19"/>
<proteinExistence type="inferred from homology"/>
<dbReference type="VEuPathDB" id="AmoebaDB:ACA1_248620"/>
<keyword evidence="10" id="KW-1185">Reference proteome</keyword>
<dbReference type="SMART" id="SM00487">
    <property type="entry name" value="DEXDc"/>
    <property type="match status" value="1"/>
</dbReference>
<organism evidence="9 10">
    <name type="scientific">Acanthamoeba castellanii (strain ATCC 30010 / Neff)</name>
    <dbReference type="NCBI Taxonomy" id="1257118"/>
    <lineage>
        <taxon>Eukaryota</taxon>
        <taxon>Amoebozoa</taxon>
        <taxon>Discosea</taxon>
        <taxon>Longamoebia</taxon>
        <taxon>Centramoebida</taxon>
        <taxon>Acanthamoebidae</taxon>
        <taxon>Acanthamoeba</taxon>
    </lineage>
</organism>
<dbReference type="OMA" id="DFQQKGG"/>
<dbReference type="OrthoDB" id="10256233at2759"/>
<dbReference type="PROSITE" id="PS51194">
    <property type="entry name" value="HELICASE_CTER"/>
    <property type="match status" value="1"/>
</dbReference>
<evidence type="ECO:0000256" key="3">
    <source>
        <dbReference type="ARBA" id="ARBA00022840"/>
    </source>
</evidence>
<dbReference type="InterPro" id="IPR011545">
    <property type="entry name" value="DEAD/DEAH_box_helicase_dom"/>
</dbReference>
<dbReference type="Pfam" id="PF00270">
    <property type="entry name" value="DEAD"/>
    <property type="match status" value="1"/>
</dbReference>
<dbReference type="Pfam" id="PF00271">
    <property type="entry name" value="Helicase_C"/>
    <property type="match status" value="1"/>
</dbReference>
<dbReference type="RefSeq" id="XP_004339860.1">
    <property type="nucleotide sequence ID" value="XM_004339812.1"/>
</dbReference>
<evidence type="ECO:0000313" key="10">
    <source>
        <dbReference type="Proteomes" id="UP000011083"/>
    </source>
</evidence>
<dbReference type="SUPFAM" id="SSF52540">
    <property type="entry name" value="P-loop containing nucleoside triphosphate hydrolases"/>
    <property type="match status" value="1"/>
</dbReference>
<comment type="domain">
    <text evidence="5">The Q motif is unique to and characteristic of the DEAD box family of RNA helicases and controls ATP binding and hydrolysis.</text>
</comment>
<sequence length="469" mass="52610">MHCALPAVLTGEDVVLGAETGSGKTLAYLLPVIHALSQQPPPRIEASNKYPSAIVLLPNKELCEQVLSVCKKVVPPILTVKAINGTELPAKRPDILLTTPNGLAKSLNDDMLHWVRHIIVDEADLMLSPVYHDQILDFFKRETRRERKGKGKVATSASAELADELYGDKNVSIVRKRKVQFIFVAATIPLQDKSKSLSIYLQKHFKHVRQVYTHHFHRSLPNVALSFLPLPEEVEDRVQTLVDLLRSKSGLRVGEPHLSSHAELPHHQQQPRQDDDATPRQAQAGERQAKESDDERLVAAEVADNGERNREMAKPRPTLIFVNSTLAVDDLHEELVRRGVTSIVPFHREMPQGEADRNLRDFLAGKVDVMVSTNLASRGIDFVDVEHVVQFHFAQSLVDHIHRVGRTGRGGRSGEVTCFYREADMSMVEAIRQAEEQNVQMAIQYKPTPEKYKLHKRRVRSPPAATANA</sequence>
<keyword evidence="5 9" id="KW-0347">Helicase</keyword>
<dbReference type="GO" id="GO:0005524">
    <property type="term" value="F:ATP binding"/>
    <property type="evidence" value="ECO:0007669"/>
    <property type="project" value="UniProtKB-UniRule"/>
</dbReference>
<feature type="compositionally biased region" description="Basic and acidic residues" evidence="6">
    <location>
        <begin position="287"/>
        <end position="298"/>
    </location>
</feature>
<comment type="function">
    <text evidence="5">RNA helicase.</text>
</comment>
<evidence type="ECO:0000256" key="4">
    <source>
        <dbReference type="ARBA" id="ARBA00022884"/>
    </source>
</evidence>
<feature type="compositionally biased region" description="Basic and acidic residues" evidence="6">
    <location>
        <begin position="260"/>
        <end position="278"/>
    </location>
</feature>
<dbReference type="InterPro" id="IPR027417">
    <property type="entry name" value="P-loop_NTPase"/>
</dbReference>
<feature type="domain" description="Helicase C-terminal" evidence="8">
    <location>
        <begin position="293"/>
        <end position="453"/>
    </location>
</feature>
<comment type="catalytic activity">
    <reaction evidence="5">
        <text>ATP + H2O = ADP + phosphate + H(+)</text>
        <dbReference type="Rhea" id="RHEA:13065"/>
        <dbReference type="ChEBI" id="CHEBI:15377"/>
        <dbReference type="ChEBI" id="CHEBI:15378"/>
        <dbReference type="ChEBI" id="CHEBI:30616"/>
        <dbReference type="ChEBI" id="CHEBI:43474"/>
        <dbReference type="ChEBI" id="CHEBI:456216"/>
        <dbReference type="EC" id="3.6.4.13"/>
    </reaction>
</comment>
<dbReference type="EC" id="3.6.4.13" evidence="5"/>
<dbReference type="PROSITE" id="PS51192">
    <property type="entry name" value="HELICASE_ATP_BIND_1"/>
    <property type="match status" value="1"/>
</dbReference>
<gene>
    <name evidence="9" type="ORF">ACA1_248620</name>
</gene>
<evidence type="ECO:0000259" key="8">
    <source>
        <dbReference type="PROSITE" id="PS51194"/>
    </source>
</evidence>
<evidence type="ECO:0000313" key="9">
    <source>
        <dbReference type="EMBL" id="ELR17847.1"/>
    </source>
</evidence>
<keyword evidence="1 5" id="KW-0547">Nucleotide-binding</keyword>
<dbReference type="STRING" id="1257118.L8GY19"/>
<dbReference type="InterPro" id="IPR014001">
    <property type="entry name" value="Helicase_ATP-bd"/>
</dbReference>
<dbReference type="SMART" id="SM00490">
    <property type="entry name" value="HELICc"/>
    <property type="match status" value="1"/>
</dbReference>
<keyword evidence="3 5" id="KW-0067">ATP-binding</keyword>
<comment type="similarity">
    <text evidence="5">Belongs to the DEAD box helicase family.</text>
</comment>
<keyword evidence="4 5" id="KW-0694">RNA-binding</keyword>
<dbReference type="GO" id="GO:0003723">
    <property type="term" value="F:RNA binding"/>
    <property type="evidence" value="ECO:0007669"/>
    <property type="project" value="UniProtKB-UniRule"/>
</dbReference>
<dbReference type="GO" id="GO:0003724">
    <property type="term" value="F:RNA helicase activity"/>
    <property type="evidence" value="ECO:0007669"/>
    <property type="project" value="UniProtKB-EC"/>
</dbReference>
<dbReference type="EMBL" id="KB007971">
    <property type="protein sequence ID" value="ELR17847.1"/>
    <property type="molecule type" value="Genomic_DNA"/>
</dbReference>
<evidence type="ECO:0000256" key="2">
    <source>
        <dbReference type="ARBA" id="ARBA00022801"/>
    </source>
</evidence>
<dbReference type="InterPro" id="IPR001650">
    <property type="entry name" value="Helicase_C-like"/>
</dbReference>
<dbReference type="KEGG" id="acan:ACA1_248620"/>
<dbReference type="GeneID" id="14918575"/>
<reference evidence="9 10" key="1">
    <citation type="journal article" date="2013" name="Genome Biol.">
        <title>Genome of Acanthamoeba castellanii highlights extensive lateral gene transfer and early evolution of tyrosine kinase signaling.</title>
        <authorList>
            <person name="Clarke M."/>
            <person name="Lohan A.J."/>
            <person name="Liu B."/>
            <person name="Lagkouvardos I."/>
            <person name="Roy S."/>
            <person name="Zafar N."/>
            <person name="Bertelli C."/>
            <person name="Schilde C."/>
            <person name="Kianianmomeni A."/>
            <person name="Burglin T.R."/>
            <person name="Frech C."/>
            <person name="Turcotte B."/>
            <person name="Kopec K.O."/>
            <person name="Synnott J.M."/>
            <person name="Choo C."/>
            <person name="Paponov I."/>
            <person name="Finkler A."/>
            <person name="Soon Heng Tan C."/>
            <person name="Hutchins A.P."/>
            <person name="Weinmeier T."/>
            <person name="Rattei T."/>
            <person name="Chu J.S."/>
            <person name="Gimenez G."/>
            <person name="Irimia M."/>
            <person name="Rigden D.J."/>
            <person name="Fitzpatrick D.A."/>
            <person name="Lorenzo-Morales J."/>
            <person name="Bateman A."/>
            <person name="Chiu C.H."/>
            <person name="Tang P."/>
            <person name="Hegemann P."/>
            <person name="Fromm H."/>
            <person name="Raoult D."/>
            <person name="Greub G."/>
            <person name="Miranda-Saavedra D."/>
            <person name="Chen N."/>
            <person name="Nash P."/>
            <person name="Ginger M.L."/>
            <person name="Horn M."/>
            <person name="Schaap P."/>
            <person name="Caler L."/>
            <person name="Loftus B."/>
        </authorList>
    </citation>
    <scope>NUCLEOTIDE SEQUENCE [LARGE SCALE GENOMIC DNA]</scope>
    <source>
        <strain evidence="9 10">Neff</strain>
    </source>
</reference>
<accession>L8GY19</accession>
<feature type="region of interest" description="Disordered" evidence="6">
    <location>
        <begin position="260"/>
        <end position="310"/>
    </location>
</feature>
<name>L8GY19_ACACF</name>